<evidence type="ECO:0000313" key="2">
    <source>
        <dbReference type="EMBL" id="VFT83902.1"/>
    </source>
</evidence>
<dbReference type="CDD" id="cd06233">
    <property type="entry name" value="M14-like"/>
    <property type="match status" value="1"/>
</dbReference>
<name>A0A485KG64_9STRA</name>
<evidence type="ECO:0000313" key="3">
    <source>
        <dbReference type="Proteomes" id="UP000332933"/>
    </source>
</evidence>
<evidence type="ECO:0000313" key="1">
    <source>
        <dbReference type="EMBL" id="KAF0705793.1"/>
    </source>
</evidence>
<dbReference type="InterPro" id="IPR021259">
    <property type="entry name" value="DUF2817"/>
</dbReference>
<dbReference type="OrthoDB" id="270449at2759"/>
<dbReference type="EMBL" id="VJMH01003490">
    <property type="protein sequence ID" value="KAF0705793.1"/>
    <property type="molecule type" value="Genomic_DNA"/>
</dbReference>
<reference evidence="2 3" key="1">
    <citation type="submission" date="2019-03" db="EMBL/GenBank/DDBJ databases">
        <authorList>
            <person name="Gaulin E."/>
            <person name="Dumas B."/>
        </authorList>
    </citation>
    <scope>NUCLEOTIDE SEQUENCE [LARGE SCALE GENOMIC DNA]</scope>
    <source>
        <strain evidence="2">CBS 568.67</strain>
    </source>
</reference>
<protein>
    <submittedName>
        <fullName evidence="2">Aste57867_6950 protein</fullName>
    </submittedName>
</protein>
<proteinExistence type="predicted"/>
<dbReference type="Proteomes" id="UP000332933">
    <property type="component" value="Unassembled WGS sequence"/>
</dbReference>
<sequence length="417" mass="44583">MKSPISTWMVLGAATAAAFSSLFFLLSSTPQPRPPPSMAYDAFFSDNYYEARALFRETAAMANATLHTIRFPVNEKTLDLSIDIAVLRGAKPDSLVVHLSGTHGVEGFAGSAIQSAVLANWTTTPHDATVVFVHAVNPYGFATLRRVNEHNVDLNRNHLTTEAFAARRAMDPNFLGYDDLTSFLNPSATPTLLESARGILHALVMVATRGFLAVRRAIATGTYHHADGIFYGGQQLEASHTRLHAFFAAQFDLASFAQVVLVDVHTGLGAPGVDTLNIFSNAAVGVDATPARVAAAIGIDDAVVSLDDAGDDSALAGYEHAGGFAMDGYSATWFPATTAVVGVTQEFGTVSPLAVIDALRRENAATQARAPHRLAAAEALRDVFYLHHDPMWKFDVGSRGRALLETVMRHVDGVPHA</sequence>
<keyword evidence="3" id="KW-1185">Reference proteome</keyword>
<dbReference type="Pfam" id="PF10994">
    <property type="entry name" value="DUF2817"/>
    <property type="match status" value="1"/>
</dbReference>
<accession>A0A485KG64</accession>
<dbReference type="Gene3D" id="3.40.630.10">
    <property type="entry name" value="Zn peptidases"/>
    <property type="match status" value="1"/>
</dbReference>
<dbReference type="EMBL" id="CAADRA010003502">
    <property type="protein sequence ID" value="VFT83902.1"/>
    <property type="molecule type" value="Genomic_DNA"/>
</dbReference>
<dbReference type="SUPFAM" id="SSF53187">
    <property type="entry name" value="Zn-dependent exopeptidases"/>
    <property type="match status" value="1"/>
</dbReference>
<reference evidence="1" key="2">
    <citation type="submission" date="2019-06" db="EMBL/GenBank/DDBJ databases">
        <title>Genomics analysis of Aphanomyces spp. identifies a new class of oomycete effector associated with host adaptation.</title>
        <authorList>
            <person name="Gaulin E."/>
        </authorList>
    </citation>
    <scope>NUCLEOTIDE SEQUENCE</scope>
    <source>
        <strain evidence="1">CBS 578.67</strain>
    </source>
</reference>
<dbReference type="AlphaFoldDB" id="A0A485KG64"/>
<gene>
    <name evidence="2" type="primary">Aste57867_6950</name>
    <name evidence="1" type="ORF">As57867_006928</name>
    <name evidence="2" type="ORF">ASTE57867_6950</name>
</gene>
<organism evidence="2 3">
    <name type="scientific">Aphanomyces stellatus</name>
    <dbReference type="NCBI Taxonomy" id="120398"/>
    <lineage>
        <taxon>Eukaryota</taxon>
        <taxon>Sar</taxon>
        <taxon>Stramenopiles</taxon>
        <taxon>Oomycota</taxon>
        <taxon>Saprolegniomycetes</taxon>
        <taxon>Saprolegniales</taxon>
        <taxon>Verrucalvaceae</taxon>
        <taxon>Aphanomyces</taxon>
    </lineage>
</organism>